<organism evidence="5 6">
    <name type="scientific">Albugo candida</name>
    <dbReference type="NCBI Taxonomy" id="65357"/>
    <lineage>
        <taxon>Eukaryota</taxon>
        <taxon>Sar</taxon>
        <taxon>Stramenopiles</taxon>
        <taxon>Oomycota</taxon>
        <taxon>Peronosporomycetes</taxon>
        <taxon>Albuginales</taxon>
        <taxon>Albuginaceae</taxon>
        <taxon>Albugo</taxon>
    </lineage>
</organism>
<evidence type="ECO:0000259" key="4">
    <source>
        <dbReference type="Pfam" id="PF23647"/>
    </source>
</evidence>
<dbReference type="EMBL" id="CAIX01000009">
    <property type="protein sequence ID" value="CCI40460.1"/>
    <property type="molecule type" value="Genomic_DNA"/>
</dbReference>
<gene>
    <name evidence="5" type="ORF">BN9_012440</name>
</gene>
<dbReference type="PANTHER" id="PTHR13134">
    <property type="entry name" value="TRAFFICKING PROTEIN PARTICLE COMPLEX SUBUNIT 13"/>
    <property type="match status" value="1"/>
</dbReference>
<dbReference type="GO" id="GO:1990072">
    <property type="term" value="C:TRAPPIII protein complex"/>
    <property type="evidence" value="ECO:0007669"/>
    <property type="project" value="TreeGrafter"/>
</dbReference>
<evidence type="ECO:0000259" key="3">
    <source>
        <dbReference type="Pfam" id="PF23643"/>
    </source>
</evidence>
<dbReference type="InterPro" id="IPR010378">
    <property type="entry name" value="TRAPPC13"/>
</dbReference>
<proteinExistence type="inferred from homology"/>
<dbReference type="STRING" id="65357.A0A024G1E2"/>
<feature type="domain" description="Trafficking protein particle complex subunit 13 middle" evidence="4">
    <location>
        <begin position="129"/>
        <end position="260"/>
    </location>
</feature>
<keyword evidence="6" id="KW-1185">Reference proteome</keyword>
<feature type="domain" description="Trafficking protein particle complex subunit 13 N-terminal" evidence="2">
    <location>
        <begin position="1"/>
        <end position="116"/>
    </location>
</feature>
<evidence type="ECO:0008006" key="7">
    <source>
        <dbReference type="Google" id="ProtNLM"/>
    </source>
</evidence>
<evidence type="ECO:0000313" key="5">
    <source>
        <dbReference type="EMBL" id="CCI40460.1"/>
    </source>
</evidence>
<dbReference type="InterPro" id="IPR055428">
    <property type="entry name" value="TRAPPC13_C"/>
</dbReference>
<feature type="domain" description="Trafficking protein particle complex subunit 13 C-terminal" evidence="3">
    <location>
        <begin position="276"/>
        <end position="372"/>
    </location>
</feature>
<protein>
    <recommendedName>
        <fullName evidence="7">Trafficking protein particle complex subunit 11 C-terminal domain-containing protein</fullName>
    </recommendedName>
</protein>
<dbReference type="AlphaFoldDB" id="A0A024G1E2"/>
<accession>A0A024G1E2</accession>
<dbReference type="Pfam" id="PF06159">
    <property type="entry name" value="TRAPPC13_N"/>
    <property type="match status" value="1"/>
</dbReference>
<reference evidence="5 6" key="1">
    <citation type="submission" date="2012-05" db="EMBL/GenBank/DDBJ databases">
        <title>Recombination and specialization in a pathogen metapopulation.</title>
        <authorList>
            <person name="Gardiner A."/>
            <person name="Kemen E."/>
            <person name="Schultz-Larsen T."/>
            <person name="MacLean D."/>
            <person name="Van Oosterhout C."/>
            <person name="Jones J.D.G."/>
        </authorList>
    </citation>
    <scope>NUCLEOTIDE SEQUENCE [LARGE SCALE GENOMIC DNA]</scope>
    <source>
        <strain evidence="5 6">Ac Nc2</strain>
    </source>
</reference>
<evidence type="ECO:0000256" key="1">
    <source>
        <dbReference type="ARBA" id="ARBA00010785"/>
    </source>
</evidence>
<dbReference type="Proteomes" id="UP000053237">
    <property type="component" value="Unassembled WGS sequence"/>
</dbReference>
<dbReference type="InterPro" id="IPR055427">
    <property type="entry name" value="TRAPPC13_N"/>
</dbReference>
<dbReference type="InterPro" id="IPR055429">
    <property type="entry name" value="TRAPPC13_M"/>
</dbReference>
<dbReference type="PANTHER" id="PTHR13134:SF3">
    <property type="entry name" value="TRAFFICKING PROTEIN PARTICLE COMPLEX SUBUNIT 13"/>
    <property type="match status" value="1"/>
</dbReference>
<evidence type="ECO:0000313" key="6">
    <source>
        <dbReference type="Proteomes" id="UP000053237"/>
    </source>
</evidence>
<sequence>MLCLPDSFGQIFLGNTFSSYISVINPYNCDMEEVGLTANIQCGNDRVELQDNRHSRTGMHPPPNPTPVLSANSSLDMVVDFPLSQVGNHVLRVGVTYLDPITREPKSLRKFYRFGVQNPLILNFKQSRASSQEILIEAQIRNVSSLPLFIDSIKFEATSSFILAADENKLDEQCAQPQLENSDYSVEASWTLLKQHLARGLSTLLRPQEELQRMFRLLDDENKKLVDPGFQSSQPLGRLHVGWKTSVGEAGSVHSQPIVRKYDTMRDVTIRLHSFPKRLIVEKVFTVECTIENHSTRNFDIQLQFRKESLNGIVCYCLTHRHVGSLVSNANISIPLKLLPLECGLQEIRDIVCVDLRTGQEFFQHRPVQVMVYTTANEA</sequence>
<comment type="caution">
    <text evidence="5">The sequence shown here is derived from an EMBL/GenBank/DDBJ whole genome shotgun (WGS) entry which is preliminary data.</text>
</comment>
<comment type="similarity">
    <text evidence="1">Belongs to the TRAPPC13 family.</text>
</comment>
<name>A0A024G1E2_9STRA</name>
<dbReference type="Pfam" id="PF23647">
    <property type="entry name" value="TRAPPC13_M"/>
    <property type="match status" value="1"/>
</dbReference>
<dbReference type="Pfam" id="PF23643">
    <property type="entry name" value="TRAPPC13_C"/>
    <property type="match status" value="1"/>
</dbReference>
<dbReference type="InParanoid" id="A0A024G1E2"/>
<dbReference type="OrthoDB" id="10250284at2759"/>
<evidence type="ECO:0000259" key="2">
    <source>
        <dbReference type="Pfam" id="PF06159"/>
    </source>
</evidence>